<keyword evidence="7" id="KW-1185">Reference proteome</keyword>
<evidence type="ECO:0000313" key="7">
    <source>
        <dbReference type="Proteomes" id="UP000195331"/>
    </source>
</evidence>
<evidence type="ECO:0000313" key="6">
    <source>
        <dbReference type="EMBL" id="ART70622.1"/>
    </source>
</evidence>
<evidence type="ECO:0000256" key="4">
    <source>
        <dbReference type="ARBA" id="ARBA00023163"/>
    </source>
</evidence>
<feature type="compositionally biased region" description="Basic residues" evidence="5">
    <location>
        <begin position="117"/>
        <end position="127"/>
    </location>
</feature>
<accession>A0A1Y0C667</accession>
<dbReference type="GO" id="GO:0003677">
    <property type="term" value="F:DNA binding"/>
    <property type="evidence" value="ECO:0007669"/>
    <property type="project" value="UniProtKB-KW"/>
</dbReference>
<evidence type="ECO:0000256" key="1">
    <source>
        <dbReference type="ARBA" id="ARBA00011046"/>
    </source>
</evidence>
<sequence>MRIRGFGELEAVIMDRVWSRRSQTPVTVRDICEELCAERQIAYTTVMSTMDNLHTKGWLARIRDGKAYRYWPTLTREQHSARLMCEALDGGGQAEVVLGYFLEQIGPDRSARLRTVLSRRGRSKQSKGPRASDDTAGAESLG</sequence>
<dbReference type="AlphaFoldDB" id="A0A1Y0C667"/>
<dbReference type="EMBL" id="CP020809">
    <property type="protein sequence ID" value="ART70622.1"/>
    <property type="molecule type" value="Genomic_DNA"/>
</dbReference>
<dbReference type="Proteomes" id="UP000195331">
    <property type="component" value="Chromosome"/>
</dbReference>
<dbReference type="RefSeq" id="WP_087078064.1">
    <property type="nucleotide sequence ID" value="NZ_CP020809.1"/>
</dbReference>
<dbReference type="OrthoDB" id="9813987at2"/>
<dbReference type="KEGG" id="mdx:BTO20_20630"/>
<keyword evidence="3" id="KW-0238">DNA-binding</keyword>
<dbReference type="Gene3D" id="1.10.10.10">
    <property type="entry name" value="Winged helix-like DNA-binding domain superfamily/Winged helix DNA-binding domain"/>
    <property type="match status" value="1"/>
</dbReference>
<evidence type="ECO:0000256" key="5">
    <source>
        <dbReference type="SAM" id="MobiDB-lite"/>
    </source>
</evidence>
<evidence type="ECO:0000256" key="2">
    <source>
        <dbReference type="ARBA" id="ARBA00023015"/>
    </source>
</evidence>
<dbReference type="InterPro" id="IPR036390">
    <property type="entry name" value="WH_DNA-bd_sf"/>
</dbReference>
<dbReference type="InterPro" id="IPR005650">
    <property type="entry name" value="BlaI_family"/>
</dbReference>
<protein>
    <submittedName>
        <fullName evidence="6">CopY family transcriptional regulator</fullName>
    </submittedName>
</protein>
<dbReference type="InterPro" id="IPR036388">
    <property type="entry name" value="WH-like_DNA-bd_sf"/>
</dbReference>
<dbReference type="Pfam" id="PF03965">
    <property type="entry name" value="Penicillinase_R"/>
    <property type="match status" value="1"/>
</dbReference>
<gene>
    <name evidence="6" type="ORF">BTO20_20630</name>
</gene>
<proteinExistence type="inferred from homology"/>
<keyword evidence="2" id="KW-0805">Transcription regulation</keyword>
<keyword evidence="4" id="KW-0804">Transcription</keyword>
<reference evidence="6 7" key="1">
    <citation type="submission" date="2017-04" db="EMBL/GenBank/DDBJ databases">
        <title>Whole Genome Sequence of 1,4-Dioxane Degrading Bacterium Mycobacterium dioxanotrophicus PH-06.</title>
        <authorList>
            <person name="He Y."/>
        </authorList>
    </citation>
    <scope>NUCLEOTIDE SEQUENCE [LARGE SCALE GENOMIC DNA]</scope>
    <source>
        <strain evidence="6 7">PH-06</strain>
    </source>
</reference>
<dbReference type="GO" id="GO:0045892">
    <property type="term" value="P:negative regulation of DNA-templated transcription"/>
    <property type="evidence" value="ECO:0007669"/>
    <property type="project" value="InterPro"/>
</dbReference>
<feature type="region of interest" description="Disordered" evidence="5">
    <location>
        <begin position="117"/>
        <end position="142"/>
    </location>
</feature>
<evidence type="ECO:0000256" key="3">
    <source>
        <dbReference type="ARBA" id="ARBA00023125"/>
    </source>
</evidence>
<organism evidence="6 7">
    <name type="scientific">Mycobacterium dioxanotrophicus</name>
    <dbReference type="NCBI Taxonomy" id="482462"/>
    <lineage>
        <taxon>Bacteria</taxon>
        <taxon>Bacillati</taxon>
        <taxon>Actinomycetota</taxon>
        <taxon>Actinomycetes</taxon>
        <taxon>Mycobacteriales</taxon>
        <taxon>Mycobacteriaceae</taxon>
        <taxon>Mycobacterium</taxon>
    </lineage>
</organism>
<comment type="similarity">
    <text evidence="1">Belongs to the BlaI transcriptional regulatory family.</text>
</comment>
<dbReference type="SUPFAM" id="SSF46785">
    <property type="entry name" value="Winged helix' DNA-binding domain"/>
    <property type="match status" value="1"/>
</dbReference>
<name>A0A1Y0C667_9MYCO</name>